<dbReference type="Gene3D" id="1.10.1200.120">
    <property type="entry name" value="Large-conductance mechanosensitive channel, MscL, domain 1"/>
    <property type="match status" value="1"/>
</dbReference>
<dbReference type="AlphaFoldDB" id="A0A6C0C2Q9"/>
<dbReference type="InterPro" id="IPR037673">
    <property type="entry name" value="MSC/AndL"/>
</dbReference>
<evidence type="ECO:0008006" key="3">
    <source>
        <dbReference type="Google" id="ProtNLM"/>
    </source>
</evidence>
<reference evidence="2" key="1">
    <citation type="journal article" date="2020" name="Nature">
        <title>Giant virus diversity and host interactions through global metagenomics.</title>
        <authorList>
            <person name="Schulz F."/>
            <person name="Roux S."/>
            <person name="Paez-Espino D."/>
            <person name="Jungbluth S."/>
            <person name="Walsh D.A."/>
            <person name="Denef V.J."/>
            <person name="McMahon K.D."/>
            <person name="Konstantinidis K.T."/>
            <person name="Eloe-Fadrosh E.A."/>
            <person name="Kyrpides N.C."/>
            <person name="Woyke T."/>
        </authorList>
    </citation>
    <scope>NUCLEOTIDE SEQUENCE</scope>
    <source>
        <strain evidence="2">GVMAG-M-3300020185-18</strain>
    </source>
</reference>
<dbReference type="EMBL" id="MN739316">
    <property type="protein sequence ID" value="QHS98381.1"/>
    <property type="molecule type" value="Genomic_DNA"/>
</dbReference>
<accession>A0A6C0C2Q9</accession>
<keyword evidence="1" id="KW-0812">Transmembrane</keyword>
<sequence length="124" mass="13824">MPVNGFWDFLTQFNVIGLSVAFIIGENINTVAKAFIDDLLMPFINPVLNTITGDEGLRYKLPGGIELHLEKIVSSFIKFMCLSVVIYTLITLGIKLEIPTAQVKIMNFAELTRKQVSATKKIYG</sequence>
<name>A0A6C0C2Q9_9ZZZZ</name>
<keyword evidence="1" id="KW-0472">Membrane</keyword>
<dbReference type="SUPFAM" id="SSF81330">
    <property type="entry name" value="Gated mechanosensitive channel"/>
    <property type="match status" value="1"/>
</dbReference>
<evidence type="ECO:0000313" key="2">
    <source>
        <dbReference type="EMBL" id="QHS98381.1"/>
    </source>
</evidence>
<organism evidence="2">
    <name type="scientific">viral metagenome</name>
    <dbReference type="NCBI Taxonomy" id="1070528"/>
    <lineage>
        <taxon>unclassified sequences</taxon>
        <taxon>metagenomes</taxon>
        <taxon>organismal metagenomes</taxon>
    </lineage>
</organism>
<proteinExistence type="predicted"/>
<dbReference type="InterPro" id="IPR036019">
    <property type="entry name" value="MscL_channel"/>
</dbReference>
<protein>
    <recommendedName>
        <fullName evidence="3">Large conductance mechanosensitive channel protein</fullName>
    </recommendedName>
</protein>
<keyword evidence="1" id="KW-1133">Transmembrane helix</keyword>
<feature type="transmembrane region" description="Helical" evidence="1">
    <location>
        <begin position="76"/>
        <end position="96"/>
    </location>
</feature>
<dbReference type="Pfam" id="PF01741">
    <property type="entry name" value="MscL"/>
    <property type="match status" value="1"/>
</dbReference>
<evidence type="ECO:0000256" key="1">
    <source>
        <dbReference type="SAM" id="Phobius"/>
    </source>
</evidence>